<dbReference type="Proteomes" id="UP000008783">
    <property type="component" value="Unassembled WGS sequence"/>
</dbReference>
<name>H6QTD2_PUCGT</name>
<accession>H6QTD2</accession>
<proteinExistence type="predicted"/>
<dbReference type="OrthoDB" id="2518500at2759"/>
<dbReference type="HOGENOM" id="CLU_103048_1_0_1"/>
<reference evidence="2" key="1">
    <citation type="journal article" date="2011" name="Proc. Natl. Acad. Sci. U.S.A.">
        <title>Obligate biotrophy features unraveled by the genomic analysis of rust fungi.</title>
        <authorList>
            <person name="Duplessis S."/>
            <person name="Cuomo C.A."/>
            <person name="Lin Y.-C."/>
            <person name="Aerts A."/>
            <person name="Tisserant E."/>
            <person name="Veneault-Fourrey C."/>
            <person name="Joly D.L."/>
            <person name="Hacquard S."/>
            <person name="Amselem J."/>
            <person name="Cantarel B.L."/>
            <person name="Chiu R."/>
            <person name="Coutinho P.M."/>
            <person name="Feau N."/>
            <person name="Field M."/>
            <person name="Frey P."/>
            <person name="Gelhaye E."/>
            <person name="Goldberg J."/>
            <person name="Grabherr M.G."/>
            <person name="Kodira C.D."/>
            <person name="Kohler A."/>
            <person name="Kuees U."/>
            <person name="Lindquist E.A."/>
            <person name="Lucas S.M."/>
            <person name="Mago R."/>
            <person name="Mauceli E."/>
            <person name="Morin E."/>
            <person name="Murat C."/>
            <person name="Pangilinan J.L."/>
            <person name="Park R."/>
            <person name="Pearson M."/>
            <person name="Quesneville H."/>
            <person name="Rouhier N."/>
            <person name="Sakthikumar S."/>
            <person name="Salamov A.A."/>
            <person name="Schmutz J."/>
            <person name="Selles B."/>
            <person name="Shapiro H."/>
            <person name="Tanguay P."/>
            <person name="Tuskan G.A."/>
            <person name="Henrissat B."/>
            <person name="Van de Peer Y."/>
            <person name="Rouze P."/>
            <person name="Ellis J.G."/>
            <person name="Dodds P.N."/>
            <person name="Schein J.E."/>
            <person name="Zhong S."/>
            <person name="Hamelin R.C."/>
            <person name="Grigoriev I.V."/>
            <person name="Szabo L.J."/>
            <person name="Martin F."/>
        </authorList>
    </citation>
    <scope>NUCLEOTIDE SEQUENCE [LARGE SCALE GENOMIC DNA]</scope>
    <source>
        <strain evidence="2">CRL 75-36-700-3 / race SCCL</strain>
    </source>
</reference>
<dbReference type="VEuPathDB" id="FungiDB:PGTG_21901"/>
<gene>
    <name evidence="1" type="ORF">PGTG_21901</name>
</gene>
<dbReference type="KEGG" id="pgr:PGTG_21901"/>
<protein>
    <recommendedName>
        <fullName evidence="3">DUF4219 domain-containing protein</fullName>
    </recommendedName>
</protein>
<evidence type="ECO:0000313" key="2">
    <source>
        <dbReference type="Proteomes" id="UP000008783"/>
    </source>
</evidence>
<sequence>MDTINPTILKTPIEAIPVLTKENFSTWRARITALFKLGGLKDQILEGEPALKDNDNTILCAIILAKLSTTTHNNVVNSTNEADAIELLKNIQKRFVSTEPSNQARVYNLFANIAFDASNIKTFITKVRSALVKMKEVGVIIPKDILTYDLL</sequence>
<keyword evidence="2" id="KW-1185">Reference proteome</keyword>
<organism evidence="1 2">
    <name type="scientific">Puccinia graminis f. sp. tritici (strain CRL 75-36-700-3 / race SCCL)</name>
    <name type="common">Black stem rust fungus</name>
    <dbReference type="NCBI Taxonomy" id="418459"/>
    <lineage>
        <taxon>Eukaryota</taxon>
        <taxon>Fungi</taxon>
        <taxon>Dikarya</taxon>
        <taxon>Basidiomycota</taxon>
        <taxon>Pucciniomycotina</taxon>
        <taxon>Pucciniomycetes</taxon>
        <taxon>Pucciniales</taxon>
        <taxon>Pucciniaceae</taxon>
        <taxon>Puccinia</taxon>
    </lineage>
</organism>
<evidence type="ECO:0000313" key="1">
    <source>
        <dbReference type="EMBL" id="EHS64151.1"/>
    </source>
</evidence>
<dbReference type="RefSeq" id="XP_003889231.1">
    <property type="nucleotide sequence ID" value="XM_003889182.1"/>
</dbReference>
<dbReference type="GeneID" id="13541703"/>
<dbReference type="AlphaFoldDB" id="H6QTD2"/>
<dbReference type="EMBL" id="DS178311">
    <property type="protein sequence ID" value="EHS64151.1"/>
    <property type="molecule type" value="Genomic_DNA"/>
</dbReference>
<evidence type="ECO:0008006" key="3">
    <source>
        <dbReference type="Google" id="ProtNLM"/>
    </source>
</evidence>
<dbReference type="InParanoid" id="H6QTD2"/>